<dbReference type="PANTHER" id="PTHR43740">
    <property type="entry name" value="LEUCYL-TRNA SYNTHETASE"/>
    <property type="match status" value="1"/>
</dbReference>
<dbReference type="AlphaFoldDB" id="A0A447T602"/>
<sequence>MAKMEKKGMDTGLFVIHPLTGERLPVWVANYVLWGYGEGAVMAVPAHDERDFEFANKYQLPIKQVIALASGDGEYDAPTGRNGTAPRMTP</sequence>
<evidence type="ECO:0000256" key="3">
    <source>
        <dbReference type="ARBA" id="ARBA00022598"/>
    </source>
</evidence>
<evidence type="ECO:0000256" key="4">
    <source>
        <dbReference type="ARBA" id="ARBA00022741"/>
    </source>
</evidence>
<dbReference type="EMBL" id="LR134182">
    <property type="protein sequence ID" value="VEB40294.1"/>
    <property type="molecule type" value="Genomic_DNA"/>
</dbReference>
<keyword evidence="5" id="KW-0067">ATP-binding</keyword>
<dbReference type="SUPFAM" id="SSF50677">
    <property type="entry name" value="ValRS/IleRS/LeuRS editing domain"/>
    <property type="match status" value="1"/>
</dbReference>
<dbReference type="InterPro" id="IPR009008">
    <property type="entry name" value="Val/Leu/Ile-tRNA-synth_edit"/>
</dbReference>
<dbReference type="GO" id="GO:0002161">
    <property type="term" value="F:aminoacyl-tRNA deacylase activity"/>
    <property type="evidence" value="ECO:0007669"/>
    <property type="project" value="InterPro"/>
</dbReference>
<keyword evidence="4" id="KW-0547">Nucleotide-binding</keyword>
<dbReference type="GO" id="GO:0005524">
    <property type="term" value="F:ATP binding"/>
    <property type="evidence" value="ECO:0007669"/>
    <property type="project" value="UniProtKB-KW"/>
</dbReference>
<evidence type="ECO:0000256" key="2">
    <source>
        <dbReference type="ARBA" id="ARBA00013164"/>
    </source>
</evidence>
<protein>
    <recommendedName>
        <fullName evidence="2">leucine--tRNA ligase</fullName>
        <ecNumber evidence="2">6.1.1.4</ecNumber>
    </recommendedName>
</protein>
<feature type="domain" description="Leucyl-tRNA synthetase editing" evidence="8">
    <location>
        <begin position="2"/>
        <end position="75"/>
    </location>
</feature>
<dbReference type="GO" id="GO:0005829">
    <property type="term" value="C:cytosol"/>
    <property type="evidence" value="ECO:0007669"/>
    <property type="project" value="TreeGrafter"/>
</dbReference>
<dbReference type="GO" id="GO:0006429">
    <property type="term" value="P:leucyl-tRNA aminoacylation"/>
    <property type="evidence" value="ECO:0007669"/>
    <property type="project" value="InterPro"/>
</dbReference>
<dbReference type="EC" id="6.1.1.4" evidence="2"/>
<evidence type="ECO:0000256" key="6">
    <source>
        <dbReference type="ARBA" id="ARBA00022917"/>
    </source>
</evidence>
<dbReference type="InterPro" id="IPR002302">
    <property type="entry name" value="Leu-tRNA-ligase"/>
</dbReference>
<organism evidence="9 10">
    <name type="scientific">Chromobacterium violaceum</name>
    <dbReference type="NCBI Taxonomy" id="536"/>
    <lineage>
        <taxon>Bacteria</taxon>
        <taxon>Pseudomonadati</taxon>
        <taxon>Pseudomonadota</taxon>
        <taxon>Betaproteobacteria</taxon>
        <taxon>Neisseriales</taxon>
        <taxon>Chromobacteriaceae</taxon>
        <taxon>Chromobacterium</taxon>
    </lineage>
</organism>
<keyword evidence="3 9" id="KW-0436">Ligase</keyword>
<gene>
    <name evidence="9" type="primary">leuS_2</name>
    <name evidence="9" type="ORF">NCTC9695_00692</name>
</gene>
<keyword evidence="6" id="KW-0648">Protein biosynthesis</keyword>
<name>A0A447T602_CHRVL</name>
<accession>A0A447T602</accession>
<evidence type="ECO:0000313" key="10">
    <source>
        <dbReference type="Proteomes" id="UP000275777"/>
    </source>
</evidence>
<reference evidence="9 10" key="1">
    <citation type="submission" date="2018-12" db="EMBL/GenBank/DDBJ databases">
        <authorList>
            <consortium name="Pathogen Informatics"/>
        </authorList>
    </citation>
    <scope>NUCLEOTIDE SEQUENCE [LARGE SCALE GENOMIC DNA]</scope>
    <source>
        <strain evidence="9 10">NCTC9695</strain>
    </source>
</reference>
<proteinExistence type="inferred from homology"/>
<evidence type="ECO:0000313" key="9">
    <source>
        <dbReference type="EMBL" id="VEB40294.1"/>
    </source>
</evidence>
<keyword evidence="7" id="KW-0030">Aminoacyl-tRNA synthetase</keyword>
<comment type="similarity">
    <text evidence="1">Belongs to the class-I aminoacyl-tRNA synthetase family.</text>
</comment>
<dbReference type="Proteomes" id="UP000275777">
    <property type="component" value="Chromosome"/>
</dbReference>
<dbReference type="Pfam" id="PF13603">
    <property type="entry name" value="tRNA-synt_1_2"/>
    <property type="match status" value="1"/>
</dbReference>
<evidence type="ECO:0000256" key="5">
    <source>
        <dbReference type="ARBA" id="ARBA00022840"/>
    </source>
</evidence>
<dbReference type="PANTHER" id="PTHR43740:SF2">
    <property type="entry name" value="LEUCINE--TRNA LIGASE, MITOCHONDRIAL"/>
    <property type="match status" value="1"/>
</dbReference>
<evidence type="ECO:0000256" key="1">
    <source>
        <dbReference type="ARBA" id="ARBA00005594"/>
    </source>
</evidence>
<evidence type="ECO:0000259" key="8">
    <source>
        <dbReference type="Pfam" id="PF13603"/>
    </source>
</evidence>
<dbReference type="InterPro" id="IPR025709">
    <property type="entry name" value="Leu_tRNA-synth_edit"/>
</dbReference>
<dbReference type="Gene3D" id="3.90.740.10">
    <property type="entry name" value="Valyl/Leucyl/Isoleucyl-tRNA synthetase, editing domain"/>
    <property type="match status" value="1"/>
</dbReference>
<evidence type="ECO:0000256" key="7">
    <source>
        <dbReference type="ARBA" id="ARBA00023146"/>
    </source>
</evidence>
<dbReference type="GO" id="GO:0004823">
    <property type="term" value="F:leucine-tRNA ligase activity"/>
    <property type="evidence" value="ECO:0007669"/>
    <property type="project" value="UniProtKB-EC"/>
</dbReference>